<dbReference type="GO" id="GO:0043138">
    <property type="term" value="F:3'-5' DNA helicase activity"/>
    <property type="evidence" value="ECO:0007669"/>
    <property type="project" value="UniProtKB-EC"/>
</dbReference>
<dbReference type="InterPro" id="IPR050615">
    <property type="entry name" value="ATP-dep_DNA_Helicase"/>
</dbReference>
<dbReference type="PANTHER" id="PTHR11274:SF0">
    <property type="entry name" value="GENERAL TRANSCRIPTION AND DNA REPAIR FACTOR IIH HELICASE SUBUNIT XPB"/>
    <property type="match status" value="1"/>
</dbReference>
<dbReference type="PRINTS" id="PR00851">
    <property type="entry name" value="XRODRMPGMNTB"/>
</dbReference>
<dbReference type="RefSeq" id="WP_170830643.1">
    <property type="nucleotide sequence ID" value="NZ_FNHL01000003.1"/>
</dbReference>
<keyword evidence="4 9" id="KW-0347">Helicase</keyword>
<evidence type="ECO:0000256" key="7">
    <source>
        <dbReference type="ARBA" id="ARBA00034617"/>
    </source>
</evidence>
<dbReference type="PANTHER" id="PTHR11274">
    <property type="entry name" value="RAD25/XP-B DNA REPAIR HELICASE"/>
    <property type="match status" value="1"/>
</dbReference>
<dbReference type="SMART" id="SM00487">
    <property type="entry name" value="DEXDc"/>
    <property type="match status" value="1"/>
</dbReference>
<reference evidence="14" key="1">
    <citation type="submission" date="2016-10" db="EMBL/GenBank/DDBJ databases">
        <authorList>
            <person name="Varghese N."/>
            <person name="Submissions S."/>
        </authorList>
    </citation>
    <scope>NUCLEOTIDE SEQUENCE [LARGE SCALE GENOMIC DNA]</scope>
    <source>
        <strain evidence="14">CGMCC 1.10119</strain>
    </source>
</reference>
<evidence type="ECO:0000313" key="14">
    <source>
        <dbReference type="Proteomes" id="UP000199451"/>
    </source>
</evidence>
<evidence type="ECO:0000256" key="3">
    <source>
        <dbReference type="ARBA" id="ARBA00022801"/>
    </source>
</evidence>
<dbReference type="AlphaFoldDB" id="A0A1G9WLD8"/>
<feature type="compositionally biased region" description="Basic and acidic residues" evidence="10">
    <location>
        <begin position="657"/>
        <end position="685"/>
    </location>
</feature>
<evidence type="ECO:0000256" key="5">
    <source>
        <dbReference type="ARBA" id="ARBA00022840"/>
    </source>
</evidence>
<sequence>MTDGDSAPNTELADDTEPADAATRSNSRADDAEAVADSAADDTDADDTETNDTDADDSKDFDFSLDRFYDAIESEGRPVMTAQQVARRLDCTQAEAMDALTTLAEGGVVTRVDVETDPVVWYPTEWEDVASRERVVLFSERREIVVDQPTQYTRAQLSQFAHLVDATGERFDSARERNRGRGYLYKIRQEDIWQAPFETLDGLLTSIRSVLPRRSPHLEEWVESQWKRAHQFVLKTHEDGYTVLEAATDNLMGNVARQKLDDDHIQAPLSDTECWVFDDAVAEIKRILYDAGYPVQDNRDLETGDPLDIDLTIELRDYQRDWVDRFEEQRSGVFVSPPGSGKTVAGIGVLAAVGGETLILVPSRELAAQWKEELLAHTTLSDDQIGEYHGGEKQIRPVTISTYQTAGMDRHRALFDSRKWGLILYDEVHHVPSRIYRRSADLQAKHRLGLSATPVREDDREKDIFTLIGPPIGTDWDKLFDAGFVQEPEVEIRYVPWTDDTSLNEWRSADGRERHMLAAMNPAKLDATERLLDAHPDSKALVFVDYLDQGKFLESELDVPFISGEMPHYRREQLFQSFRDGDIRTLVISRVGDEGIDLPDAELAIVASGLGGSRRQGAQRAGRTMRPTGSALVYVLATRGTSEEDFAQRQMRHLAEKGIRVTERDTTALHEETDPSDEVDAHEADPDNADLDEADPDEDKTALADAESDSPERSGSESQTEENTTDAENTRDN</sequence>
<gene>
    <name evidence="9" type="primary">rad25</name>
    <name evidence="13" type="ORF">SAMN04487949_2804</name>
</gene>
<comment type="similarity">
    <text evidence="1 9">Belongs to the helicase family. RAD25/XPB subfamily.</text>
</comment>
<organism evidence="13 14">
    <name type="scientific">Halogranum gelatinilyticum</name>
    <dbReference type="NCBI Taxonomy" id="660521"/>
    <lineage>
        <taxon>Archaea</taxon>
        <taxon>Methanobacteriati</taxon>
        <taxon>Methanobacteriota</taxon>
        <taxon>Stenosarchaea group</taxon>
        <taxon>Halobacteria</taxon>
        <taxon>Halobacteriales</taxon>
        <taxon>Haloferacaceae</taxon>
    </lineage>
</organism>
<dbReference type="Pfam" id="PF16203">
    <property type="entry name" value="ERCC3_RAD25_C"/>
    <property type="match status" value="1"/>
</dbReference>
<keyword evidence="14" id="KW-1185">Reference proteome</keyword>
<evidence type="ECO:0000256" key="1">
    <source>
        <dbReference type="ARBA" id="ARBA00006637"/>
    </source>
</evidence>
<evidence type="ECO:0000256" key="8">
    <source>
        <dbReference type="ARBA" id="ARBA00048988"/>
    </source>
</evidence>
<dbReference type="GO" id="GO:0005524">
    <property type="term" value="F:ATP binding"/>
    <property type="evidence" value="ECO:0007669"/>
    <property type="project" value="UniProtKB-UniRule"/>
</dbReference>
<evidence type="ECO:0000256" key="10">
    <source>
        <dbReference type="SAM" id="MobiDB-lite"/>
    </source>
</evidence>
<feature type="compositionally biased region" description="Acidic residues" evidence="10">
    <location>
        <begin position="686"/>
        <end position="698"/>
    </location>
</feature>
<dbReference type="GO" id="GO:0003677">
    <property type="term" value="F:DNA binding"/>
    <property type="evidence" value="ECO:0007669"/>
    <property type="project" value="InterPro"/>
</dbReference>
<dbReference type="EC" id="5.6.2.4" evidence="9"/>
<feature type="domain" description="Helicase C-terminal" evidence="12">
    <location>
        <begin position="526"/>
        <end position="681"/>
    </location>
</feature>
<protein>
    <recommendedName>
        <fullName evidence="9">Putative DNA 3'-5' helicase Rad25</fullName>
        <ecNumber evidence="9">5.6.2.4</ecNumber>
    </recommendedName>
</protein>
<feature type="region of interest" description="Disordered" evidence="10">
    <location>
        <begin position="1"/>
        <end position="59"/>
    </location>
</feature>
<name>A0A1G9WLD8_9EURY</name>
<dbReference type="InterPro" id="IPR006935">
    <property type="entry name" value="Helicase/UvrB_N"/>
</dbReference>
<dbReference type="HAMAP" id="MF_01489">
    <property type="entry name" value="Helicase_Rad25_arch"/>
    <property type="match status" value="1"/>
</dbReference>
<evidence type="ECO:0000256" key="6">
    <source>
        <dbReference type="ARBA" id="ARBA00023235"/>
    </source>
</evidence>
<dbReference type="SUPFAM" id="SSF52540">
    <property type="entry name" value="P-loop containing nucleoside triphosphate hydrolases"/>
    <property type="match status" value="1"/>
</dbReference>
<keyword evidence="3 9" id="KW-0378">Hydrolase</keyword>
<dbReference type="SMART" id="SM00490">
    <property type="entry name" value="HELICc"/>
    <property type="match status" value="1"/>
</dbReference>
<dbReference type="Pfam" id="PF04851">
    <property type="entry name" value="ResIII"/>
    <property type="match status" value="1"/>
</dbReference>
<evidence type="ECO:0000256" key="4">
    <source>
        <dbReference type="ARBA" id="ARBA00022806"/>
    </source>
</evidence>
<evidence type="ECO:0000313" key="13">
    <source>
        <dbReference type="EMBL" id="SDM85289.1"/>
    </source>
</evidence>
<comment type="catalytic activity">
    <reaction evidence="8 9">
        <text>ATP + H2O = ADP + phosphate + H(+)</text>
        <dbReference type="Rhea" id="RHEA:13065"/>
        <dbReference type="ChEBI" id="CHEBI:15377"/>
        <dbReference type="ChEBI" id="CHEBI:15378"/>
        <dbReference type="ChEBI" id="CHEBI:30616"/>
        <dbReference type="ChEBI" id="CHEBI:43474"/>
        <dbReference type="ChEBI" id="CHEBI:456216"/>
        <dbReference type="EC" id="5.6.2.4"/>
    </reaction>
</comment>
<comment type="catalytic activity">
    <reaction evidence="7 9">
        <text>Couples ATP hydrolysis with the unwinding of duplex DNA by translocating in the 3'-5' direction.</text>
        <dbReference type="EC" id="5.6.2.4"/>
    </reaction>
</comment>
<feature type="region of interest" description="Disordered" evidence="10">
    <location>
        <begin position="657"/>
        <end position="733"/>
    </location>
</feature>
<keyword evidence="5 9" id="KW-0067">ATP-binding</keyword>
<accession>A0A1G9WLD8</accession>
<dbReference type="STRING" id="660521.SAMN04487949_2804"/>
<evidence type="ECO:0000256" key="9">
    <source>
        <dbReference type="HAMAP-Rule" id="MF_01489"/>
    </source>
</evidence>
<dbReference type="InterPro" id="IPR027417">
    <property type="entry name" value="P-loop_NTPase"/>
</dbReference>
<dbReference type="Proteomes" id="UP000199451">
    <property type="component" value="Unassembled WGS sequence"/>
</dbReference>
<proteinExistence type="inferred from homology"/>
<evidence type="ECO:0000259" key="12">
    <source>
        <dbReference type="PROSITE" id="PS51194"/>
    </source>
</evidence>
<dbReference type="InterPro" id="IPR030882">
    <property type="entry name" value="Helicase_Rad25_arc"/>
</dbReference>
<dbReference type="Gene3D" id="3.40.50.300">
    <property type="entry name" value="P-loop containing nucleotide triphosphate hydrolases"/>
    <property type="match status" value="2"/>
</dbReference>
<feature type="domain" description="Helicase ATP-binding" evidence="11">
    <location>
        <begin position="323"/>
        <end position="472"/>
    </location>
</feature>
<dbReference type="InterPro" id="IPR001650">
    <property type="entry name" value="Helicase_C-like"/>
</dbReference>
<evidence type="ECO:0000256" key="2">
    <source>
        <dbReference type="ARBA" id="ARBA00022741"/>
    </source>
</evidence>
<keyword evidence="2 9" id="KW-0547">Nucleotide-binding</keyword>
<dbReference type="InterPro" id="IPR032438">
    <property type="entry name" value="ERCC3_RAD25_C"/>
</dbReference>
<evidence type="ECO:0000259" key="11">
    <source>
        <dbReference type="PROSITE" id="PS51192"/>
    </source>
</evidence>
<dbReference type="PROSITE" id="PS51192">
    <property type="entry name" value="HELICASE_ATP_BIND_1"/>
    <property type="match status" value="1"/>
</dbReference>
<keyword evidence="6 9" id="KW-0413">Isomerase</keyword>
<dbReference type="PROSITE" id="PS51194">
    <property type="entry name" value="HELICASE_CTER"/>
    <property type="match status" value="1"/>
</dbReference>
<dbReference type="GO" id="GO:0016887">
    <property type="term" value="F:ATP hydrolysis activity"/>
    <property type="evidence" value="ECO:0007669"/>
    <property type="project" value="RHEA"/>
</dbReference>
<dbReference type="EMBL" id="FNHL01000003">
    <property type="protein sequence ID" value="SDM85289.1"/>
    <property type="molecule type" value="Genomic_DNA"/>
</dbReference>
<feature type="compositionally biased region" description="Acidic residues" evidence="10">
    <location>
        <begin position="39"/>
        <end position="55"/>
    </location>
</feature>
<dbReference type="InterPro" id="IPR014001">
    <property type="entry name" value="Helicase_ATP-bd"/>
</dbReference>